<accession>A0A7K1SSY9</accession>
<sequence>MKYTLRTCCFLALMLLLSTKNSIAQNLDIHFNGFGFMDNREYRAFEERSHTYSGARAELDLGVNLDSVNHFRFGVNGIHEFGANPFFLKADPVIYYSFTGKKGWLFDIGSFPRQDLLTDYPIALLNDTLLYYRPNVQGLLTSYQSPWGKETIWIDWVSRQTATDREQFIFGAAGKYLPNPYGPFFLSHYFMLLHDAGAAILLPNDYIRDNGGGQVRVGLDFSHKTFLDSLTIEAGGMLSLERVRGLDGFQIPKGFVAEININHKHFGLKDNFYAGQGHHITYGDAFYEKKMYNRLDLIYTPFIYGQVKGSFILSLHQSPGNLGDSQQAFRLTYDIGRKNLVRFKD</sequence>
<comment type="caution">
    <text evidence="2">The sequence shown here is derived from an EMBL/GenBank/DDBJ whole genome shotgun (WGS) entry which is preliminary data.</text>
</comment>
<feature type="signal peptide" evidence="1">
    <location>
        <begin position="1"/>
        <end position="24"/>
    </location>
</feature>
<organism evidence="2 3">
    <name type="scientific">Mucilaginibacter arboris</name>
    <dbReference type="NCBI Taxonomy" id="2682090"/>
    <lineage>
        <taxon>Bacteria</taxon>
        <taxon>Pseudomonadati</taxon>
        <taxon>Bacteroidota</taxon>
        <taxon>Sphingobacteriia</taxon>
        <taxon>Sphingobacteriales</taxon>
        <taxon>Sphingobacteriaceae</taxon>
        <taxon>Mucilaginibacter</taxon>
    </lineage>
</organism>
<protein>
    <recommendedName>
        <fullName evidence="4">Porin</fullName>
    </recommendedName>
</protein>
<name>A0A7K1SSY9_9SPHI</name>
<dbReference type="RefSeq" id="WP_157563889.1">
    <property type="nucleotide sequence ID" value="NZ_WPIK01000002.1"/>
</dbReference>
<dbReference type="Proteomes" id="UP000462014">
    <property type="component" value="Unassembled WGS sequence"/>
</dbReference>
<reference evidence="2 3" key="1">
    <citation type="submission" date="2019-12" db="EMBL/GenBank/DDBJ databases">
        <title>Mucilaginibacter sp. HMF7410 genome sequencing and assembly.</title>
        <authorList>
            <person name="Kang H."/>
            <person name="Cha I."/>
            <person name="Kim H."/>
            <person name="Joh K."/>
        </authorList>
    </citation>
    <scope>NUCLEOTIDE SEQUENCE [LARGE SCALE GENOMIC DNA]</scope>
    <source>
        <strain evidence="2 3">HMF7410</strain>
    </source>
</reference>
<evidence type="ECO:0008006" key="4">
    <source>
        <dbReference type="Google" id="ProtNLM"/>
    </source>
</evidence>
<dbReference type="EMBL" id="WPIK01000002">
    <property type="protein sequence ID" value="MVN20405.1"/>
    <property type="molecule type" value="Genomic_DNA"/>
</dbReference>
<keyword evidence="1" id="KW-0732">Signal</keyword>
<feature type="chain" id="PRO_5029784618" description="Porin" evidence="1">
    <location>
        <begin position="25"/>
        <end position="345"/>
    </location>
</feature>
<evidence type="ECO:0000313" key="2">
    <source>
        <dbReference type="EMBL" id="MVN20405.1"/>
    </source>
</evidence>
<evidence type="ECO:0000256" key="1">
    <source>
        <dbReference type="SAM" id="SignalP"/>
    </source>
</evidence>
<evidence type="ECO:0000313" key="3">
    <source>
        <dbReference type="Proteomes" id="UP000462014"/>
    </source>
</evidence>
<proteinExistence type="predicted"/>
<keyword evidence="3" id="KW-1185">Reference proteome</keyword>
<gene>
    <name evidence="2" type="ORF">GO621_02505</name>
</gene>
<dbReference type="AlphaFoldDB" id="A0A7K1SSY9"/>